<gene>
    <name evidence="5" type="primary">LOC108631333</name>
</gene>
<feature type="domain" description="Ig-like" evidence="3">
    <location>
        <begin position="151"/>
        <end position="269"/>
    </location>
</feature>
<name>A0AAJ7WG60_9HYME</name>
<dbReference type="RefSeq" id="XP_026675100.1">
    <property type="nucleotide sequence ID" value="XM_026819299.1"/>
</dbReference>
<sequence length="337" mass="38975">MDNNASYNRIYTTPEFSLAIKDLKITDAGIYLCHGEEGQEAENKFNYRIEPISKEYGVSYMEQGNTTDWEKYREMYLASVTTRFAVSQMSELAEIRKAIANKSDSSIVKFFRKSPSIPCKGVLLEEEFPSVSSAVRHLPEFILKEPCKKCPRVKTIKGRKFKYVKRFVLAEGAYLTVVCPEYLSIFSVFTRYFLLTKRKRYRSTPDTQVSWKKDAITLEKGVRRSFRKLDPEARVIVDAFGTLYLIEVSTHEEGNYTCYIDNVNMMQLKVIVVAKGKLLTQEFLRHLGYLGFIFLLCSFCYCSGLIYAWRQRQRKSNAPKNDAVKQDEEIPLIDQGP</sequence>
<evidence type="ECO:0000313" key="4">
    <source>
        <dbReference type="Proteomes" id="UP000694925"/>
    </source>
</evidence>
<proteinExistence type="predicted"/>
<feature type="transmembrane region" description="Helical" evidence="2">
    <location>
        <begin position="287"/>
        <end position="309"/>
    </location>
</feature>
<keyword evidence="4" id="KW-1185">Reference proteome</keyword>
<evidence type="ECO:0000259" key="3">
    <source>
        <dbReference type="PROSITE" id="PS50835"/>
    </source>
</evidence>
<dbReference type="InterPro" id="IPR007110">
    <property type="entry name" value="Ig-like_dom"/>
</dbReference>
<dbReference type="SUPFAM" id="SSF48726">
    <property type="entry name" value="Immunoglobulin"/>
    <property type="match status" value="1"/>
</dbReference>
<keyword evidence="2" id="KW-1133">Transmembrane helix</keyword>
<dbReference type="PROSITE" id="PS50835">
    <property type="entry name" value="IG_LIKE"/>
    <property type="match status" value="1"/>
</dbReference>
<evidence type="ECO:0000256" key="1">
    <source>
        <dbReference type="SAM" id="MobiDB-lite"/>
    </source>
</evidence>
<dbReference type="GeneID" id="108631333"/>
<accession>A0AAJ7WG60</accession>
<evidence type="ECO:0000256" key="2">
    <source>
        <dbReference type="SAM" id="Phobius"/>
    </source>
</evidence>
<evidence type="ECO:0000313" key="5">
    <source>
        <dbReference type="RefSeq" id="XP_026675100.1"/>
    </source>
</evidence>
<dbReference type="InterPro" id="IPR013783">
    <property type="entry name" value="Ig-like_fold"/>
</dbReference>
<keyword evidence="2" id="KW-0812">Transmembrane</keyword>
<feature type="region of interest" description="Disordered" evidence="1">
    <location>
        <begin position="318"/>
        <end position="337"/>
    </location>
</feature>
<dbReference type="Proteomes" id="UP000694925">
    <property type="component" value="Unplaced"/>
</dbReference>
<feature type="transmembrane region" description="Helical" evidence="2">
    <location>
        <begin position="167"/>
        <end position="194"/>
    </location>
</feature>
<organism evidence="4 5">
    <name type="scientific">Ceratina calcarata</name>
    <dbReference type="NCBI Taxonomy" id="156304"/>
    <lineage>
        <taxon>Eukaryota</taxon>
        <taxon>Metazoa</taxon>
        <taxon>Ecdysozoa</taxon>
        <taxon>Arthropoda</taxon>
        <taxon>Hexapoda</taxon>
        <taxon>Insecta</taxon>
        <taxon>Pterygota</taxon>
        <taxon>Neoptera</taxon>
        <taxon>Endopterygota</taxon>
        <taxon>Hymenoptera</taxon>
        <taxon>Apocrita</taxon>
        <taxon>Aculeata</taxon>
        <taxon>Apoidea</taxon>
        <taxon>Anthophila</taxon>
        <taxon>Apidae</taxon>
        <taxon>Ceratina</taxon>
        <taxon>Zadontomerus</taxon>
    </lineage>
</organism>
<dbReference type="InterPro" id="IPR036179">
    <property type="entry name" value="Ig-like_dom_sf"/>
</dbReference>
<keyword evidence="2" id="KW-0472">Membrane</keyword>
<dbReference type="AlphaFoldDB" id="A0AAJ7WG60"/>
<reference evidence="5" key="1">
    <citation type="submission" date="2025-08" db="UniProtKB">
        <authorList>
            <consortium name="RefSeq"/>
        </authorList>
    </citation>
    <scope>IDENTIFICATION</scope>
    <source>
        <tissue evidence="5">Whole body</tissue>
    </source>
</reference>
<dbReference type="Gene3D" id="2.60.40.10">
    <property type="entry name" value="Immunoglobulins"/>
    <property type="match status" value="1"/>
</dbReference>
<protein>
    <submittedName>
        <fullName evidence="5">Uncharacterized protein LOC108631333 isoform X3</fullName>
    </submittedName>
</protein>